<evidence type="ECO:0000256" key="3">
    <source>
        <dbReference type="ARBA" id="ARBA00023157"/>
    </source>
</evidence>
<evidence type="ECO:0000313" key="6">
    <source>
        <dbReference type="EMBL" id="QAX32800.1"/>
    </source>
</evidence>
<dbReference type="GO" id="GO:0004867">
    <property type="term" value="F:serine-type endopeptidase inhibitor activity"/>
    <property type="evidence" value="ECO:0007669"/>
    <property type="project" value="UniProtKB-KW"/>
</dbReference>
<dbReference type="CDD" id="cd00109">
    <property type="entry name" value="Kunitz-type"/>
    <property type="match status" value="1"/>
</dbReference>
<feature type="chain" id="PRO_5019299550" evidence="4">
    <location>
        <begin position="17"/>
        <end position="79"/>
    </location>
</feature>
<dbReference type="InterPro" id="IPR050098">
    <property type="entry name" value="TFPI/VKTCI-like"/>
</dbReference>
<dbReference type="SUPFAM" id="SSF57362">
    <property type="entry name" value="BPTI-like"/>
    <property type="match status" value="1"/>
</dbReference>
<proteinExistence type="evidence at transcript level"/>
<dbReference type="AlphaFoldDB" id="A0A411AFJ0"/>
<accession>A0A411AFJ0</accession>
<dbReference type="FunFam" id="4.10.410.10:FF:000020">
    <property type="entry name" value="Collagen, type VI, alpha 3"/>
    <property type="match status" value="1"/>
</dbReference>
<gene>
    <name evidence="6" type="primary">KuI10</name>
</gene>
<keyword evidence="3" id="KW-1015">Disulfide bond</keyword>
<dbReference type="PROSITE" id="PS50279">
    <property type="entry name" value="BPTI_KUNITZ_2"/>
    <property type="match status" value="1"/>
</dbReference>
<dbReference type="InterPro" id="IPR020901">
    <property type="entry name" value="Prtase_inh_Kunz-CS"/>
</dbReference>
<dbReference type="Gene3D" id="4.10.410.10">
    <property type="entry name" value="Pancreatic trypsin inhibitor Kunitz domain"/>
    <property type="match status" value="1"/>
</dbReference>
<dbReference type="PRINTS" id="PR00759">
    <property type="entry name" value="BASICPTASE"/>
</dbReference>
<keyword evidence="4" id="KW-0732">Signal</keyword>
<dbReference type="PROSITE" id="PS00280">
    <property type="entry name" value="BPTI_KUNITZ_1"/>
    <property type="match status" value="1"/>
</dbReference>
<dbReference type="InterPro" id="IPR036880">
    <property type="entry name" value="Kunitz_BPTI_sf"/>
</dbReference>
<evidence type="ECO:0000256" key="1">
    <source>
        <dbReference type="ARBA" id="ARBA00022690"/>
    </source>
</evidence>
<dbReference type="GO" id="GO:0005615">
    <property type="term" value="C:extracellular space"/>
    <property type="evidence" value="ECO:0007669"/>
    <property type="project" value="TreeGrafter"/>
</dbReference>
<feature type="domain" description="BPTI/Kunitz inhibitor" evidence="5">
    <location>
        <begin position="26"/>
        <end position="76"/>
    </location>
</feature>
<organism evidence="6">
    <name type="scientific">Necator americanus</name>
    <name type="common">Human hookworm</name>
    <dbReference type="NCBI Taxonomy" id="51031"/>
    <lineage>
        <taxon>Eukaryota</taxon>
        <taxon>Metazoa</taxon>
        <taxon>Ecdysozoa</taxon>
        <taxon>Nematoda</taxon>
        <taxon>Chromadorea</taxon>
        <taxon>Rhabditida</taxon>
        <taxon>Rhabditina</taxon>
        <taxon>Rhabditomorpha</taxon>
        <taxon>Strongyloidea</taxon>
        <taxon>Ancylostomatidae</taxon>
        <taxon>Bunostominae</taxon>
        <taxon>Necator</taxon>
    </lineage>
</organism>
<keyword evidence="2" id="KW-0722">Serine protease inhibitor</keyword>
<name>A0A411AFJ0_NECAM</name>
<dbReference type="Pfam" id="PF00014">
    <property type="entry name" value="Kunitz_BPTI"/>
    <property type="match status" value="1"/>
</dbReference>
<reference evidence="6" key="1">
    <citation type="submission" date="2018-04" db="EMBL/GenBank/DDBJ databases">
        <title>Identification of new Kunitz-type protease inhibitors from Necator americanus.</title>
        <authorList>
            <person name="Peng L.F."/>
            <person name="Shao Z."/>
            <person name="Deng L."/>
            <person name="He Q.F."/>
            <person name="Xu Q.Y."/>
            <person name="Li H.J."/>
        </authorList>
    </citation>
    <scope>NUCLEOTIDE SEQUENCE</scope>
</reference>
<sequence length="79" mass="8747">MRFLLFLLVCVALVSGMGMKGSGHLCNGDLLPGPCRAKMERWGLDKESGKCKKFIYGGCGGNRNNFESEEKCKKRCKVD</sequence>
<dbReference type="PANTHER" id="PTHR10083:SF374">
    <property type="entry name" value="BPTI_KUNITZ INHIBITOR DOMAIN-CONTAINING PROTEIN"/>
    <property type="match status" value="1"/>
</dbReference>
<keyword evidence="1" id="KW-0646">Protease inhibitor</keyword>
<dbReference type="SMART" id="SM00131">
    <property type="entry name" value="KU"/>
    <property type="match status" value="1"/>
</dbReference>
<evidence type="ECO:0000256" key="2">
    <source>
        <dbReference type="ARBA" id="ARBA00022900"/>
    </source>
</evidence>
<evidence type="ECO:0000256" key="4">
    <source>
        <dbReference type="SAM" id="SignalP"/>
    </source>
</evidence>
<dbReference type="EMBL" id="MH218867">
    <property type="protein sequence ID" value="QAX32800.1"/>
    <property type="molecule type" value="mRNA"/>
</dbReference>
<protein>
    <submittedName>
        <fullName evidence="6">Kunitz-type protease inhibitor 10</fullName>
    </submittedName>
</protein>
<feature type="signal peptide" evidence="4">
    <location>
        <begin position="1"/>
        <end position="16"/>
    </location>
</feature>
<dbReference type="PANTHER" id="PTHR10083">
    <property type="entry name" value="KUNITZ-TYPE PROTEASE INHIBITOR-RELATED"/>
    <property type="match status" value="1"/>
</dbReference>
<evidence type="ECO:0000259" key="5">
    <source>
        <dbReference type="PROSITE" id="PS50279"/>
    </source>
</evidence>
<dbReference type="InterPro" id="IPR002223">
    <property type="entry name" value="Kunitz_BPTI"/>
</dbReference>